<dbReference type="Proteomes" id="UP001432059">
    <property type="component" value="Chromosome"/>
</dbReference>
<gene>
    <name evidence="2" type="ORF">BPO_1596</name>
</gene>
<keyword evidence="1" id="KW-0812">Transmembrane</keyword>
<dbReference type="EMBL" id="CP136426">
    <property type="protein sequence ID" value="WOC52243.1"/>
    <property type="molecule type" value="Genomic_DNA"/>
</dbReference>
<reference evidence="2" key="1">
    <citation type="submission" date="2023-10" db="EMBL/GenBank/DDBJ databases">
        <title>Characterization and whole genome sequencing of a novel strain of Bergeyella porcorum QD2021 isolated from pig.</title>
        <authorList>
            <person name="Liu G."/>
            <person name="Chen C."/>
            <person name="Han X."/>
        </authorList>
    </citation>
    <scope>NUCLEOTIDE SEQUENCE</scope>
    <source>
        <strain evidence="2">QD2021</strain>
    </source>
</reference>
<keyword evidence="1" id="KW-0472">Membrane</keyword>
<evidence type="ECO:0000256" key="1">
    <source>
        <dbReference type="SAM" id="Phobius"/>
    </source>
</evidence>
<organism evidence="2 3">
    <name type="scientific">Bergeyella porcorum</name>
    <dbReference type="NCBI Taxonomy" id="1735111"/>
    <lineage>
        <taxon>Bacteria</taxon>
        <taxon>Pseudomonadati</taxon>
        <taxon>Bacteroidota</taxon>
        <taxon>Flavobacteriia</taxon>
        <taxon>Flavobacteriales</taxon>
        <taxon>Weeksellaceae</taxon>
        <taxon>Bergeyella</taxon>
    </lineage>
</organism>
<sequence length="146" mass="17022">MLTVLALWPFYQFLWFVFFLVMFLVGFWCIFMFFGVVIPMWLTQGLAEYYGKTKPFNPEDVRRKTLPEQGVEVIITTLKATDLSFITVITNCGVIAFPHESLGKAITKQNYIYPNHSIFRVVFWVIPFSSSDKFSLSLHPQNYDNV</sequence>
<feature type="transmembrane region" description="Helical" evidence="1">
    <location>
        <begin position="12"/>
        <end position="42"/>
    </location>
</feature>
<keyword evidence="1" id="KW-1133">Transmembrane helix</keyword>
<proteinExistence type="predicted"/>
<evidence type="ECO:0000313" key="3">
    <source>
        <dbReference type="Proteomes" id="UP001432059"/>
    </source>
</evidence>
<name>A0AAU0F357_9FLAO</name>
<dbReference type="AlphaFoldDB" id="A0AAU0F357"/>
<keyword evidence="3" id="KW-1185">Reference proteome</keyword>
<evidence type="ECO:0000313" key="2">
    <source>
        <dbReference type="EMBL" id="WOC52243.1"/>
    </source>
</evidence>
<dbReference type="KEGG" id="bpor:BPO_1596"/>
<accession>A0AAU0F357</accession>
<protein>
    <submittedName>
        <fullName evidence="2">Uncharacterized protein</fullName>
    </submittedName>
</protein>